<keyword evidence="2" id="KW-0472">Membrane</keyword>
<keyword evidence="2" id="KW-1133">Transmembrane helix</keyword>
<dbReference type="GO" id="GO:0042910">
    <property type="term" value="F:xenobiotic transmembrane transporter activity"/>
    <property type="evidence" value="ECO:0007669"/>
    <property type="project" value="InterPro"/>
</dbReference>
<evidence type="ECO:0000256" key="1">
    <source>
        <dbReference type="ARBA" id="ARBA00010199"/>
    </source>
</evidence>
<evidence type="ECO:0000256" key="2">
    <source>
        <dbReference type="SAM" id="Phobius"/>
    </source>
</evidence>
<comment type="similarity">
    <text evidence="1">Belongs to the multi antimicrobial extrusion (MATE) (TC 2.A.66.1) family.</text>
</comment>
<dbReference type="EMBL" id="HE573025">
    <property type="protein sequence ID" value="CCC50732.1"/>
    <property type="molecule type" value="Genomic_DNA"/>
</dbReference>
<proteinExistence type="inferred from homology"/>
<feature type="transmembrane region" description="Helical" evidence="2">
    <location>
        <begin position="401"/>
        <end position="422"/>
    </location>
</feature>
<feature type="transmembrane region" description="Helical" evidence="2">
    <location>
        <begin position="428"/>
        <end position="451"/>
    </location>
</feature>
<dbReference type="InterPro" id="IPR002528">
    <property type="entry name" value="MATE_fam"/>
</dbReference>
<evidence type="ECO:0000313" key="3">
    <source>
        <dbReference type="EMBL" id="CCC50732.1"/>
    </source>
</evidence>
<dbReference type="GO" id="GO:0015297">
    <property type="term" value="F:antiporter activity"/>
    <property type="evidence" value="ECO:0007669"/>
    <property type="project" value="InterPro"/>
</dbReference>
<dbReference type="PANTHER" id="PTHR11206">
    <property type="entry name" value="MULTIDRUG RESISTANCE PROTEIN"/>
    <property type="match status" value="1"/>
</dbReference>
<organism evidence="3">
    <name type="scientific">Trypanosoma vivax (strain Y486)</name>
    <dbReference type="NCBI Taxonomy" id="1055687"/>
    <lineage>
        <taxon>Eukaryota</taxon>
        <taxon>Discoba</taxon>
        <taxon>Euglenozoa</taxon>
        <taxon>Kinetoplastea</taxon>
        <taxon>Metakinetoplastina</taxon>
        <taxon>Trypanosomatida</taxon>
        <taxon>Trypanosomatidae</taxon>
        <taxon>Trypanosoma</taxon>
        <taxon>Duttonella</taxon>
    </lineage>
</organism>
<dbReference type="NCBIfam" id="TIGR00797">
    <property type="entry name" value="matE"/>
    <property type="match status" value="1"/>
</dbReference>
<feature type="transmembrane region" description="Helical" evidence="2">
    <location>
        <begin position="151"/>
        <end position="168"/>
    </location>
</feature>
<gene>
    <name evidence="3" type="ORF">TVY486_0905530</name>
</gene>
<feature type="transmembrane region" description="Helical" evidence="2">
    <location>
        <begin position="114"/>
        <end position="131"/>
    </location>
</feature>
<reference evidence="3" key="1">
    <citation type="journal article" date="2012" name="Proc. Natl. Acad. Sci. U.S.A.">
        <title>Antigenic diversity is generated by distinct evolutionary mechanisms in African trypanosome species.</title>
        <authorList>
            <person name="Jackson A.P."/>
            <person name="Berry A."/>
            <person name="Aslett M."/>
            <person name="Allison H.C."/>
            <person name="Burton P."/>
            <person name="Vavrova-Anderson J."/>
            <person name="Brown R."/>
            <person name="Browne H."/>
            <person name="Corton N."/>
            <person name="Hauser H."/>
            <person name="Gamble J."/>
            <person name="Gilderthorp R."/>
            <person name="Marcello L."/>
            <person name="McQuillan J."/>
            <person name="Otto T.D."/>
            <person name="Quail M.A."/>
            <person name="Sanders M.J."/>
            <person name="van Tonder A."/>
            <person name="Ginger M.L."/>
            <person name="Field M.C."/>
            <person name="Barry J.D."/>
            <person name="Hertz-Fowler C."/>
            <person name="Berriman M."/>
        </authorList>
    </citation>
    <scope>NUCLEOTIDE SEQUENCE</scope>
    <source>
        <strain evidence="3">Y486</strain>
    </source>
</reference>
<dbReference type="GO" id="GO:0016020">
    <property type="term" value="C:membrane"/>
    <property type="evidence" value="ECO:0007669"/>
    <property type="project" value="InterPro"/>
</dbReference>
<keyword evidence="2" id="KW-0812">Transmembrane</keyword>
<feature type="transmembrane region" description="Helical" evidence="2">
    <location>
        <begin position="180"/>
        <end position="199"/>
    </location>
</feature>
<protein>
    <submittedName>
        <fullName evidence="3">Putative membrane transporter protein</fullName>
    </submittedName>
</protein>
<feature type="transmembrane region" description="Helical" evidence="2">
    <location>
        <begin position="328"/>
        <end position="349"/>
    </location>
</feature>
<dbReference type="VEuPathDB" id="TriTrypDB:TvY486_0905530"/>
<feature type="transmembrane region" description="Helical" evidence="2">
    <location>
        <begin position="205"/>
        <end position="229"/>
    </location>
</feature>
<dbReference type="Pfam" id="PF01554">
    <property type="entry name" value="MatE"/>
    <property type="match status" value="2"/>
</dbReference>
<sequence>MPQDSIIENDNLHYEHSIAHSSLRAVLFHDVVSIALPMSLSQLAQFSFIIVMMVFAGRLGVQELGAVSVSFSIINATAYAIGCGLSGALEALLSCSYGDDPRNKMYGTYAQRMFFILLIFSVPLTPFFMYLEPLLGFAGQPPHVVTKVGKFGRISVLGVPFLMLLELIRRYYVSQRRSQPVFFALAAAAVFNPILQLFLVNWMGYIGIPIGWVVLMMGLDTALIWYLWWSGLHRRTWGGWSREAFQNWSSILRFAVPSLGIAFSEWTVVEINTLCAGYSSPVGLAAFAVSNQVANLCWSIVSGLFIASTVLVGNCVGARNANLGKKYAVVSSVLVLLVSSCNAVLIYTYREQIPYIFTTDTVVVDEFASMSPYFLSYHVLDSMQTNFLAILRGCGLQSTGVFIVFVTMAIVGTPLGIFLMFWKHYGVVALWIGPLVGRMVFGTPAYLYVLLRRNEWDALRANLDRAEEPKCVAAGPNGNTSIC</sequence>
<accession>G0U377</accession>
<name>G0U377_TRYVY</name>
<feature type="transmembrane region" description="Helical" evidence="2">
    <location>
        <begin position="43"/>
        <end position="61"/>
    </location>
</feature>
<feature type="transmembrane region" description="Helical" evidence="2">
    <location>
        <begin position="73"/>
        <end position="93"/>
    </location>
</feature>
<dbReference type="AlphaFoldDB" id="G0U377"/>
<feature type="transmembrane region" description="Helical" evidence="2">
    <location>
        <begin position="293"/>
        <end position="316"/>
    </location>
</feature>